<accession>A0A371ND29</accession>
<evidence type="ECO:0000313" key="4">
    <source>
        <dbReference type="Proteomes" id="UP000256864"/>
    </source>
</evidence>
<dbReference type="AlphaFoldDB" id="A0A371ND29"/>
<proteinExistence type="predicted"/>
<sequence length="131" mass="13235">MQYMNPDLLSRVREKLYAATKSSAFALSPDGGSTPTAPSNPGQPQAPGTSADKGEPHHEESQGSDVSTSAPGVEAATHSSAGENQGKAYEVSSASGSANPETGLPVYAIVGIVAIVGLLGLGYFFGPGRTD</sequence>
<keyword evidence="2" id="KW-1133">Transmembrane helix</keyword>
<name>A0A371ND29_9EURY</name>
<evidence type="ECO:0000313" key="3">
    <source>
        <dbReference type="EMBL" id="REE28427.1"/>
    </source>
</evidence>
<dbReference type="EMBL" id="QREL01000001">
    <property type="protein sequence ID" value="REE28427.1"/>
    <property type="molecule type" value="Genomic_DNA"/>
</dbReference>
<organism evidence="3 4">
    <name type="scientific">Methanothermobacter defluvii</name>
    <dbReference type="NCBI Taxonomy" id="49339"/>
    <lineage>
        <taxon>Archaea</taxon>
        <taxon>Methanobacteriati</taxon>
        <taxon>Methanobacteriota</taxon>
        <taxon>Methanomada group</taxon>
        <taxon>Methanobacteria</taxon>
        <taxon>Methanobacteriales</taxon>
        <taxon>Methanobacteriaceae</taxon>
        <taxon>Methanothermobacter</taxon>
    </lineage>
</organism>
<feature type="transmembrane region" description="Helical" evidence="2">
    <location>
        <begin position="104"/>
        <end position="125"/>
    </location>
</feature>
<evidence type="ECO:0000256" key="2">
    <source>
        <dbReference type="SAM" id="Phobius"/>
    </source>
</evidence>
<keyword evidence="2" id="KW-0812">Transmembrane</keyword>
<feature type="region of interest" description="Disordered" evidence="1">
    <location>
        <begin position="24"/>
        <end position="100"/>
    </location>
</feature>
<dbReference type="RefSeq" id="WP_048901217.1">
    <property type="nucleotide sequence ID" value="NZ_QREL01000001.1"/>
</dbReference>
<dbReference type="Proteomes" id="UP000256864">
    <property type="component" value="Unassembled WGS sequence"/>
</dbReference>
<reference evidence="3 4" key="1">
    <citation type="submission" date="2018-07" db="EMBL/GenBank/DDBJ databases">
        <title>Genomic Encyclopedia of Type Strains, Phase IV (KMG-IV): sequencing the most valuable type-strain genomes for metagenomic binning, comparative biology and taxonomic classification.</title>
        <authorList>
            <person name="Goeker M."/>
        </authorList>
    </citation>
    <scope>NUCLEOTIDE SEQUENCE [LARGE SCALE GENOMIC DNA]</scope>
    <source>
        <strain evidence="3 4">DSM 7466</strain>
    </source>
</reference>
<gene>
    <name evidence="3" type="ORF">C7452_0438</name>
</gene>
<evidence type="ECO:0000256" key="1">
    <source>
        <dbReference type="SAM" id="MobiDB-lite"/>
    </source>
</evidence>
<feature type="compositionally biased region" description="Polar residues" evidence="1">
    <location>
        <begin position="24"/>
        <end position="48"/>
    </location>
</feature>
<protein>
    <submittedName>
        <fullName evidence="3">Uncharacterized protein</fullName>
    </submittedName>
</protein>
<dbReference type="GeneID" id="86199239"/>
<feature type="compositionally biased region" description="Basic and acidic residues" evidence="1">
    <location>
        <begin position="52"/>
        <end position="61"/>
    </location>
</feature>
<keyword evidence="4" id="KW-1185">Reference proteome</keyword>
<comment type="caution">
    <text evidence="3">The sequence shown here is derived from an EMBL/GenBank/DDBJ whole genome shotgun (WGS) entry which is preliminary data.</text>
</comment>
<keyword evidence="2" id="KW-0472">Membrane</keyword>